<feature type="domain" description="DUF4283" evidence="1">
    <location>
        <begin position="34"/>
        <end position="109"/>
    </location>
</feature>
<evidence type="ECO:0000313" key="2">
    <source>
        <dbReference type="EMBL" id="KAL3534612.1"/>
    </source>
</evidence>
<proteinExistence type="predicted"/>
<sequence length="109" mass="12370">MAEELEEIWKKFSLSVDELSGGDIVNEDVQKSISECKKCLLGRIFGQKAINFVGVKNFVNQVWGSPKNLVVIELGPNFFQISFGLESDLVRVLSNRPWIIDNQLLMIQK</sequence>
<comment type="caution">
    <text evidence="2">The sequence shown here is derived from an EMBL/GenBank/DDBJ whole genome shotgun (WGS) entry which is preliminary data.</text>
</comment>
<organism evidence="2 3">
    <name type="scientific">Cinchona calisaya</name>
    <dbReference type="NCBI Taxonomy" id="153742"/>
    <lineage>
        <taxon>Eukaryota</taxon>
        <taxon>Viridiplantae</taxon>
        <taxon>Streptophyta</taxon>
        <taxon>Embryophyta</taxon>
        <taxon>Tracheophyta</taxon>
        <taxon>Spermatophyta</taxon>
        <taxon>Magnoliopsida</taxon>
        <taxon>eudicotyledons</taxon>
        <taxon>Gunneridae</taxon>
        <taxon>Pentapetalae</taxon>
        <taxon>asterids</taxon>
        <taxon>lamiids</taxon>
        <taxon>Gentianales</taxon>
        <taxon>Rubiaceae</taxon>
        <taxon>Cinchonoideae</taxon>
        <taxon>Cinchoneae</taxon>
        <taxon>Cinchona</taxon>
    </lineage>
</organism>
<protein>
    <recommendedName>
        <fullName evidence="1">DUF4283 domain-containing protein</fullName>
    </recommendedName>
</protein>
<dbReference type="InterPro" id="IPR040256">
    <property type="entry name" value="At4g02000-like"/>
</dbReference>
<dbReference type="PANTHER" id="PTHR31286:SF180">
    <property type="entry name" value="OS10G0362600 PROTEIN"/>
    <property type="match status" value="1"/>
</dbReference>
<dbReference type="EMBL" id="JBJUIK010000002">
    <property type="protein sequence ID" value="KAL3534612.1"/>
    <property type="molecule type" value="Genomic_DNA"/>
</dbReference>
<keyword evidence="3" id="KW-1185">Reference proteome</keyword>
<reference evidence="2 3" key="1">
    <citation type="submission" date="2024-11" db="EMBL/GenBank/DDBJ databases">
        <title>A near-complete genome assembly of Cinchona calisaya.</title>
        <authorList>
            <person name="Lian D.C."/>
            <person name="Zhao X.W."/>
            <person name="Wei L."/>
        </authorList>
    </citation>
    <scope>NUCLEOTIDE SEQUENCE [LARGE SCALE GENOMIC DNA]</scope>
    <source>
        <tissue evidence="2">Nenye</tissue>
    </source>
</reference>
<dbReference type="AlphaFoldDB" id="A0ABD3AUF6"/>
<evidence type="ECO:0000259" key="1">
    <source>
        <dbReference type="Pfam" id="PF14111"/>
    </source>
</evidence>
<dbReference type="InterPro" id="IPR025558">
    <property type="entry name" value="DUF4283"/>
</dbReference>
<dbReference type="Proteomes" id="UP001630127">
    <property type="component" value="Unassembled WGS sequence"/>
</dbReference>
<dbReference type="Pfam" id="PF14111">
    <property type="entry name" value="DUF4283"/>
    <property type="match status" value="1"/>
</dbReference>
<gene>
    <name evidence="2" type="ORF">ACH5RR_003073</name>
</gene>
<dbReference type="PANTHER" id="PTHR31286">
    <property type="entry name" value="GLYCINE-RICH CELL WALL STRUCTURAL PROTEIN 1.8-LIKE"/>
    <property type="match status" value="1"/>
</dbReference>
<evidence type="ECO:0000313" key="3">
    <source>
        <dbReference type="Proteomes" id="UP001630127"/>
    </source>
</evidence>
<name>A0ABD3AUF6_9GENT</name>
<accession>A0ABD3AUF6</accession>